<dbReference type="InterPro" id="IPR036116">
    <property type="entry name" value="FN3_sf"/>
</dbReference>
<feature type="domain" description="Fibronectin type-III" evidence="3">
    <location>
        <begin position="682"/>
        <end position="776"/>
    </location>
</feature>
<keyword evidence="2" id="KW-1133">Transmembrane helix</keyword>
<accession>A0A0A9ZAG8</accession>
<dbReference type="EMBL" id="GBHO01001352">
    <property type="protein sequence ID" value="JAG42252.1"/>
    <property type="molecule type" value="Transcribed_RNA"/>
</dbReference>
<organism evidence="4">
    <name type="scientific">Lygus hesperus</name>
    <name type="common">Western plant bug</name>
    <dbReference type="NCBI Taxonomy" id="30085"/>
    <lineage>
        <taxon>Eukaryota</taxon>
        <taxon>Metazoa</taxon>
        <taxon>Ecdysozoa</taxon>
        <taxon>Arthropoda</taxon>
        <taxon>Hexapoda</taxon>
        <taxon>Insecta</taxon>
        <taxon>Pterygota</taxon>
        <taxon>Neoptera</taxon>
        <taxon>Paraneoptera</taxon>
        <taxon>Hemiptera</taxon>
        <taxon>Heteroptera</taxon>
        <taxon>Panheteroptera</taxon>
        <taxon>Cimicomorpha</taxon>
        <taxon>Miridae</taxon>
        <taxon>Mirini</taxon>
        <taxon>Lygus</taxon>
    </lineage>
</organism>
<sequence length="1199" mass="130321">MVKVKDDDHHHPSGGHSSNANSTSSGHVSSAVHSGLDSDNKLPRAGTSNLATRHFHYHWSYPTAGAPIPGSQATFHFGPGFEPQTSPHQHVVYFHVNPGVTVSFQMGDTVQTLKGPMTVPMVSTNSSPPIAMPVQVPHGHVVQQIVDESGTLRHVILSPQHPPPLLPIPQHFGAGNPSGSTQGPQSFYPGTLPHGYHQPFTPLQPGVLGHGPPQGHSPPPHSFHKDERSVRQYNKLKKKLEQKQMQHPLNTTPPLSPRKEINGNSRKGVGSVGTSEDGEESSSLHDEEEDNAMLTDLLGNIKAPEVSEVTSRTALVQWSAPQVENPQDLSYEVLLSDRGKEGKYKSIYSGEALSCRIEDLRPGTEYSVCVSARLENLNASGCASEPTQLVTPACRPDPPPAPKLSHRTRNSLAMKWLAAQDNGAHIDHYVVEWDVDGTFAEVARCKAKQANIRELQPATAYIFRIAAVNQFGKSDYSPTVEYHTCDSPPPQPQPPSLVHGTPSSLTLQWQSRPQDDEFTLQMEDLESRHGFLPVYNGKDTLYVCQGLRRNTSYKFRIKSQNDDGPSKWSEEVTYTTHPGRPGPPSRPQLKGKMHLHSFRLRWDPPMDRGGSVINGYTLEIMKYKDSSGVFEVAYQGPNPMCTIERLEPGTAYHVRVNCEGPGGLSDYSESALLATEPVCPGQCQAPRLHGKPKPHSIPIKWSYPDSDGGSPVTEMEVGVKRLEVDEEIVTAYKGRETECTVLDLIPAQSYAFMVRASNKVGPGAWSPPLEVTSGSCAPSRPAAPVVTHLPGGVACSWTPPASNGSQITLYVLQMSTPPCDTYNSVYTGPSTHCEVKPVPPATLCVFRVQATNSIGCSDWSELGTIVTNPGAPGAVPGLRYTTTPTSMTLHWGAPSSNGDPVTHYTVDAGDVTTTVTSTTCTLDNLTPNTTYKIRVRGVNSVGPGAASTTRVVTLPLPPAPPQLSCATAGHNYLKLRWGTNNTNPNNYNFTIMMASPTGKRSNVYEGTGMSCKVTRLQEQTSYNFTISAANKTGKGPESEVYTFTTVIAPPPSVKGLKTTNVTSKSCHVEWASLRPQGNDSIDYTVQCARLREQTFKQVYHGSETNFDIKELDAGAEYLIKVCAVRQNPKGPVEGPYCPPINVSTPPIHHESPPQHFVRPHPHHVGGRRPLTDQQWAGIILSGFIVLAVLFAMLIAHIIY</sequence>
<reference evidence="4" key="1">
    <citation type="journal article" date="2014" name="PLoS ONE">
        <title>Transcriptome-Based Identification of ABC Transporters in the Western Tarnished Plant Bug Lygus hesperus.</title>
        <authorList>
            <person name="Hull J.J."/>
            <person name="Chaney K."/>
            <person name="Geib S.M."/>
            <person name="Fabrick J.A."/>
            <person name="Brent C.S."/>
            <person name="Walsh D."/>
            <person name="Lavine L.C."/>
        </authorList>
    </citation>
    <scope>NUCLEOTIDE SEQUENCE</scope>
</reference>
<dbReference type="InterPro" id="IPR050617">
    <property type="entry name" value="E3_ligase_FN3/SPRY"/>
</dbReference>
<dbReference type="PANTHER" id="PTHR24099">
    <property type="entry name" value="E3 UBIQUITIN-PROTEIN LIGASE TRIM36-RELATED"/>
    <property type="match status" value="1"/>
</dbReference>
<dbReference type="InterPro" id="IPR003961">
    <property type="entry name" value="FN3_dom"/>
</dbReference>
<reference evidence="4" key="2">
    <citation type="submission" date="2014-07" db="EMBL/GenBank/DDBJ databases">
        <authorList>
            <person name="Hull J."/>
        </authorList>
    </citation>
    <scope>NUCLEOTIDE SEQUENCE</scope>
</reference>
<dbReference type="Gene3D" id="2.60.40.10">
    <property type="entry name" value="Immunoglobulins"/>
    <property type="match status" value="9"/>
</dbReference>
<feature type="domain" description="Fibronectin type-III" evidence="3">
    <location>
        <begin position="491"/>
        <end position="579"/>
    </location>
</feature>
<dbReference type="SUPFAM" id="SSF49265">
    <property type="entry name" value="Fibronectin type III"/>
    <property type="match status" value="5"/>
</dbReference>
<evidence type="ECO:0000256" key="2">
    <source>
        <dbReference type="SAM" id="Phobius"/>
    </source>
</evidence>
<feature type="compositionally biased region" description="Basic and acidic residues" evidence="1">
    <location>
        <begin position="559"/>
        <end position="570"/>
    </location>
</feature>
<dbReference type="CDD" id="cd00063">
    <property type="entry name" value="FN3"/>
    <property type="match status" value="9"/>
</dbReference>
<name>A0A0A9ZAG8_LYGHE</name>
<feature type="domain" description="Fibronectin type-III" evidence="3">
    <location>
        <begin position="959"/>
        <end position="1051"/>
    </location>
</feature>
<feature type="domain" description="Fibronectin type-III" evidence="3">
    <location>
        <begin position="300"/>
        <end position="394"/>
    </location>
</feature>
<feature type="region of interest" description="Disordered" evidence="1">
    <location>
        <begin position="240"/>
        <end position="288"/>
    </location>
</feature>
<feature type="region of interest" description="Disordered" evidence="1">
    <location>
        <begin position="1"/>
        <end position="45"/>
    </location>
</feature>
<gene>
    <name evidence="4" type="primary">Fndc3a_0</name>
    <name evidence="4" type="ORF">CM83_61384</name>
</gene>
<dbReference type="Pfam" id="PF00041">
    <property type="entry name" value="fn3"/>
    <property type="match status" value="8"/>
</dbReference>
<feature type="domain" description="Fibronectin type-III" evidence="3">
    <location>
        <begin position="777"/>
        <end position="870"/>
    </location>
</feature>
<feature type="domain" description="Fibronectin type-III" evidence="3">
    <location>
        <begin position="398"/>
        <end position="487"/>
    </location>
</feature>
<proteinExistence type="predicted"/>
<evidence type="ECO:0000259" key="3">
    <source>
        <dbReference type="PROSITE" id="PS50853"/>
    </source>
</evidence>
<dbReference type="PRINTS" id="PR00014">
    <property type="entry name" value="FNTYPEIII"/>
</dbReference>
<keyword evidence="2" id="KW-0472">Membrane</keyword>
<dbReference type="InterPro" id="IPR013783">
    <property type="entry name" value="Ig-like_fold"/>
</dbReference>
<feature type="region of interest" description="Disordered" evidence="1">
    <location>
        <begin position="160"/>
        <end position="228"/>
    </location>
</feature>
<feature type="compositionally biased region" description="Low complexity" evidence="1">
    <location>
        <begin position="14"/>
        <end position="35"/>
    </location>
</feature>
<dbReference type="SMART" id="SM00060">
    <property type="entry name" value="FN3"/>
    <property type="match status" value="9"/>
</dbReference>
<protein>
    <submittedName>
        <fullName evidence="4">Fibronectin type-III domain-containing protein 3A</fullName>
    </submittedName>
</protein>
<keyword evidence="2" id="KW-0812">Transmembrane</keyword>
<dbReference type="PROSITE" id="PS50853">
    <property type="entry name" value="FN3"/>
    <property type="match status" value="9"/>
</dbReference>
<evidence type="ECO:0000313" key="4">
    <source>
        <dbReference type="EMBL" id="JAG42252.1"/>
    </source>
</evidence>
<feature type="domain" description="Fibronectin type-III" evidence="3">
    <location>
        <begin position="871"/>
        <end position="957"/>
    </location>
</feature>
<feature type="compositionally biased region" description="Basic and acidic residues" evidence="1">
    <location>
        <begin position="1"/>
        <end position="11"/>
    </location>
</feature>
<feature type="compositionally biased region" description="Acidic residues" evidence="1">
    <location>
        <begin position="276"/>
        <end position="288"/>
    </location>
</feature>
<dbReference type="AlphaFoldDB" id="A0A0A9ZAG8"/>
<dbReference type="PANTHER" id="PTHR24099:SF11">
    <property type="entry name" value="FIBRONECTIN TYPE III DOMAIN-CONTAINING 3BA-RELATED"/>
    <property type="match status" value="1"/>
</dbReference>
<feature type="domain" description="Fibronectin type-III" evidence="3">
    <location>
        <begin position="583"/>
        <end position="678"/>
    </location>
</feature>
<feature type="transmembrane region" description="Helical" evidence="2">
    <location>
        <begin position="1175"/>
        <end position="1198"/>
    </location>
</feature>
<evidence type="ECO:0000256" key="1">
    <source>
        <dbReference type="SAM" id="MobiDB-lite"/>
    </source>
</evidence>
<feature type="region of interest" description="Disordered" evidence="1">
    <location>
        <begin position="479"/>
        <end position="503"/>
    </location>
</feature>
<feature type="domain" description="Fibronectin type-III" evidence="3">
    <location>
        <begin position="1052"/>
        <end position="1147"/>
    </location>
</feature>
<feature type="region of interest" description="Disordered" evidence="1">
    <location>
        <begin position="559"/>
        <end position="590"/>
    </location>
</feature>